<dbReference type="GO" id="GO:0016798">
    <property type="term" value="F:hydrolase activity, acting on glycosyl bonds"/>
    <property type="evidence" value="ECO:0007669"/>
    <property type="project" value="UniProtKB-KW"/>
</dbReference>
<proteinExistence type="predicted"/>
<organism evidence="2 3">
    <name type="scientific">Campylobacter helveticus</name>
    <dbReference type="NCBI Taxonomy" id="28898"/>
    <lineage>
        <taxon>Bacteria</taxon>
        <taxon>Pseudomonadati</taxon>
        <taxon>Campylobacterota</taxon>
        <taxon>Epsilonproteobacteria</taxon>
        <taxon>Campylobacterales</taxon>
        <taxon>Campylobacteraceae</taxon>
        <taxon>Campylobacter</taxon>
    </lineage>
</organism>
<feature type="domain" description="UDP-N-acetylglucosamine 2-epimerase" evidence="1">
    <location>
        <begin position="24"/>
        <end position="358"/>
    </location>
</feature>
<gene>
    <name evidence="2" type="primary">neuC</name>
    <name evidence="2" type="ORF">FVD16_06435</name>
</gene>
<keyword evidence="2" id="KW-0378">Hydrolase</keyword>
<dbReference type="EC" id="3.2.1.183" evidence="2"/>
<keyword evidence="2" id="KW-0326">Glycosidase</keyword>
<evidence type="ECO:0000313" key="3">
    <source>
        <dbReference type="Proteomes" id="UP000321317"/>
    </source>
</evidence>
<evidence type="ECO:0000259" key="1">
    <source>
        <dbReference type="Pfam" id="PF02350"/>
    </source>
</evidence>
<dbReference type="InterPro" id="IPR020004">
    <property type="entry name" value="UDP-GlcNAc_Epase"/>
</dbReference>
<dbReference type="InterPro" id="IPR029767">
    <property type="entry name" value="WecB-like"/>
</dbReference>
<dbReference type="RefSeq" id="WP_147734686.1">
    <property type="nucleotide sequence ID" value="NZ_JANKHQ010000018.1"/>
</dbReference>
<dbReference type="EMBL" id="VRMA01000053">
    <property type="protein sequence ID" value="TXK56598.1"/>
    <property type="molecule type" value="Genomic_DNA"/>
</dbReference>
<dbReference type="NCBIfam" id="TIGR03568">
    <property type="entry name" value="NeuC_NnaA"/>
    <property type="match status" value="1"/>
</dbReference>
<keyword evidence="3" id="KW-1185">Reference proteome</keyword>
<dbReference type="InterPro" id="IPR003331">
    <property type="entry name" value="UDP_GlcNAc_Epimerase_2_dom"/>
</dbReference>
<comment type="caution">
    <text evidence="2">The sequence shown here is derived from an EMBL/GenBank/DDBJ whole genome shotgun (WGS) entry which is preliminary data.</text>
</comment>
<dbReference type="PANTHER" id="PTHR43174:SF3">
    <property type="entry name" value="UDP-N-ACETYLGLUCOSAMINE 2-EPIMERASE"/>
    <property type="match status" value="1"/>
</dbReference>
<reference evidence="2 3" key="1">
    <citation type="submission" date="2019-08" db="EMBL/GenBank/DDBJ databases">
        <title>Rapid identification of Enteric Bacteria from Whole Genome Sequences (WGS) using Average Nucleotide Identity (ANI).</title>
        <authorList>
            <person name="Lane C."/>
        </authorList>
    </citation>
    <scope>NUCLEOTIDE SEQUENCE [LARGE SCALE GENOMIC DNA]</scope>
    <source>
        <strain evidence="2 3">D4984</strain>
    </source>
</reference>
<dbReference type="SUPFAM" id="SSF53756">
    <property type="entry name" value="UDP-Glycosyltransferase/glycogen phosphorylase"/>
    <property type="match status" value="1"/>
</dbReference>
<dbReference type="PANTHER" id="PTHR43174">
    <property type="entry name" value="UDP-N-ACETYLGLUCOSAMINE 2-EPIMERASE"/>
    <property type="match status" value="1"/>
</dbReference>
<dbReference type="Proteomes" id="UP000321317">
    <property type="component" value="Unassembled WGS sequence"/>
</dbReference>
<sequence>MSRKKIALVSATRAEWYLLWNLAKELEKDEKCELLLLVTGAHLSENFGYTFKEIEKDFTITKKIPILQDNDGSLSLAKSLAVAVSAFAEAFETLKPDAVVILGDRYEMLGVASAALMMHIPIIHLCGGELTLGAMDDSIRHSISKMASLHFVSTKAYKKRLMQLGEEEGRIFNVGSLANENIKKLKLLSRKELQNALNLSLKSFLLITYHSETLNLKNTKEEVGLLLQFLDTLEDTTLIFTKANADENGLLINQALENYCLKNSHKAKLFDNLGALKYLSALKHAKAVVGNSSSGICESGFFKTPCINIGDRQKGRIRGDNIIDCKMKDLKKAFKRLESKEFKEKMKHFKNPFESKKSPSIFIKNVIKNTNLATILQKDFVDLK</sequence>
<protein>
    <submittedName>
        <fullName evidence="2">UDP-N-acetylglucosamine 2-epimerase (Hydrolyzing)</fullName>
        <ecNumber evidence="2">3.2.1.183</ecNumber>
    </submittedName>
</protein>
<accession>A0ABY3L111</accession>
<dbReference type="CDD" id="cd03786">
    <property type="entry name" value="GTB_UDP-GlcNAc_2-Epimerase"/>
    <property type="match status" value="1"/>
</dbReference>
<dbReference type="Gene3D" id="3.40.50.2000">
    <property type="entry name" value="Glycogen Phosphorylase B"/>
    <property type="match status" value="2"/>
</dbReference>
<name>A0ABY3L111_9BACT</name>
<evidence type="ECO:0000313" key="2">
    <source>
        <dbReference type="EMBL" id="TXK56598.1"/>
    </source>
</evidence>
<dbReference type="Pfam" id="PF02350">
    <property type="entry name" value="Epimerase_2"/>
    <property type="match status" value="1"/>
</dbReference>